<evidence type="ECO:0000259" key="1">
    <source>
        <dbReference type="SMART" id="SM00089"/>
    </source>
</evidence>
<dbReference type="Pfam" id="PF18911">
    <property type="entry name" value="PKD_4"/>
    <property type="match status" value="1"/>
</dbReference>
<protein>
    <submittedName>
        <fullName evidence="2">PKD domain-containing protein</fullName>
    </submittedName>
</protein>
<dbReference type="InterPro" id="IPR022409">
    <property type="entry name" value="PKD/Chitinase_dom"/>
</dbReference>
<evidence type="ECO:0000313" key="3">
    <source>
        <dbReference type="Proteomes" id="UP000653578"/>
    </source>
</evidence>
<dbReference type="SMART" id="SM00089">
    <property type="entry name" value="PKD"/>
    <property type="match status" value="2"/>
</dbReference>
<dbReference type="Proteomes" id="UP000653578">
    <property type="component" value="Unassembled WGS sequence"/>
</dbReference>
<dbReference type="InterPro" id="IPR000601">
    <property type="entry name" value="PKD_dom"/>
</dbReference>
<dbReference type="InterPro" id="IPR013783">
    <property type="entry name" value="Ig-like_fold"/>
</dbReference>
<accession>A0ABX1XGY8</accession>
<comment type="caution">
    <text evidence="2">The sequence shown here is derived from an EMBL/GenBank/DDBJ whole genome shotgun (WGS) entry which is preliminary data.</text>
</comment>
<proteinExistence type="predicted"/>
<feature type="domain" description="PKD/Chitinase" evidence="1">
    <location>
        <begin position="1949"/>
        <end position="2034"/>
    </location>
</feature>
<feature type="domain" description="PKD/Chitinase" evidence="1">
    <location>
        <begin position="524"/>
        <end position="617"/>
    </location>
</feature>
<gene>
    <name evidence="2" type="ORF">GC096_25175</name>
</gene>
<name>A0ABX1XGY8_9BACL</name>
<dbReference type="InterPro" id="IPR035986">
    <property type="entry name" value="PKD_dom_sf"/>
</dbReference>
<keyword evidence="3" id="KW-1185">Reference proteome</keyword>
<organism evidence="2 3">
    <name type="scientific">Paenibacillus plantarum</name>
    <dbReference type="NCBI Taxonomy" id="2654975"/>
    <lineage>
        <taxon>Bacteria</taxon>
        <taxon>Bacillati</taxon>
        <taxon>Bacillota</taxon>
        <taxon>Bacilli</taxon>
        <taxon>Bacillales</taxon>
        <taxon>Paenibacillaceae</taxon>
        <taxon>Paenibacillus</taxon>
    </lineage>
</organism>
<dbReference type="Gene3D" id="2.60.40.10">
    <property type="entry name" value="Immunoglobulins"/>
    <property type="match status" value="4"/>
</dbReference>
<evidence type="ECO:0000313" key="2">
    <source>
        <dbReference type="EMBL" id="NOU67341.1"/>
    </source>
</evidence>
<dbReference type="RefSeq" id="WP_171634054.1">
    <property type="nucleotide sequence ID" value="NZ_WHNY01000067.1"/>
</dbReference>
<sequence>MTYATNSQAGYQAVFSDSNTANTNPFTVTAPTGKVIKEIGFYMDGETQPVKKNDSAKGLSTWSTTGINFSGVPVLVESNNNDSAKGYFAWYRYAPGSPGKELDWYQDGALGCSAYSGRDYSENVNGTMMPSSPNCEGAVLSLTANRQIGYTIVDNGTPIPSSAVSASDVTATAQINASVTVSGPAGVEDGYTDTASTHYVETNGGSTSSEYIVKYTQDLNYSSPYFKQLGLPGAKVMVYYAAFKVNLKSKTYKYPDHIKITYETATGPPNLGNIVLDEDGQCIEANKSTNFHFSFTNTGGTDVTTSFNVKVLIDGIVLNTFNYTGTNAGEKKTGTFTKSFSGTSPYGIAILIDPITGESNTSDNTKSITITPQSTCSISPSKEEITANFKIEKPSIEFGSYNGVIADGISVTGGNGCGIQQVAYTVSQNGNSKVYSNTGAFSFNVGGLPPDPGWMTIGTVSVSLKVTSTCGGEANAVPKTFQVVSPASCVGSNNPPVVRVGWFHAYDGGSITPENMFAVDERVWLRVIQKPAMLPGDHDEPYDPDGDPYFLSWDFDGSSSAWVKQLKADYGLWDHEPNGWTYNFNANVLGPHSIKVTATDKCGNQSQTSATMSVVPPNPVPMITLPPKVVEGRSYTPDISCANSYSPYKSRTISNCDWHGTRLPLYSAFGDYDIQLDVTDSAGLRSLNTTHSTLNVLEDLPPVARLDYNDIGVRNVSMSFQDKSFSPDSDPISEHTVSLACDNNNNGSLADDIVSTITPDANGNFTYTPTQVAKKCNVHIHLKEGLGLKKSTDKDFSFEVVNQMPEVDFSAFGVQPEPANITTVTPTANTIVNSASWTASSSTSVSAPKLYNYNSSDNSISTRNVTNYAPYKSITNSNVVQKWFYTDKGYCGDCGNTGNLNGYYATFVKENRLAKHLWKSAQNNEGIVMYNEDNPAIVYGATHASAPQFTNNGGWGEEVMPKLQYSPANMTENNSDMILQRQGPSYYSPCCQYGYYNEIVTRISDILNFTKNWQNQMVTPAYNATKQATCGFAGSDSPGKCPPPVPTTYPAMYTGSNPTVTEGVIMDSIDYNHDYEDGHLVLRGTSQFSSVFNKDSSGNIYKNSCDYGYYDPYQHLCSLVKYNNGGVALWQYTPSPASFGMNRTNISVEYISDNESKILIKYGSVRHVLNANTGAVLVDLVGGGNPSDPHNNLIYYLGVFNNRVAYIKQTVESGYYTTVGKNGFWDLMYYDLGTGQTTTIDRVKTYGYLIQYWPDDGDIQYRSPTPKATISSDGKLIIGNGETNILAYDMTTGVKEVDIPTGLAFSNFSDSGNGSNTYGIKSINLTEDGTIKVVYQGNSDYGSSQGRYEWILSVKTDVNNTTGNASYGFLSNNDASLYNGDIGVKTKFNLNTYSDSVTAGFGFRVQNNKNMYRVESTPNLIKLTKIVNGISSTIMSKNYNSKISVYTEIKAKVRANHIIVYAAGIPIIDAYDNTFVSAGSYGLYSESPYVELKDFNAMIYESSDTAVANQAIVNMPITYSTSYLDPENDPAIPNLAQWKFTNMEPYKFLNAGDGASDPIGTNSYNGVVIQTPSPSISKVGVFKVEFQEPDDPAPAGFKYPSPVFAMFQKMSDPATHSILVHRRPIAQFTIAENPDHTIQWTETGYDPDRWLSAANYSTEATEKNYQSTRGIFNNRYSYTTPSGVTQFGKLTRPNETGTYTVRAAVADEYGAWSDWVEQTIQITIPLPNQPPIAVLTFPIGTQASPSYVNTRQPTINWNQADPDAGTTFAAFQVVLKDEFGNVAVDSGIKPQGTSATTQEWITTLALTQGQKYQVQVRVFDGIVWSVWSNIGWLITNRQPTATMIEPGGTQTSPTRFSTLRPTLKWNQADPDPGTIFTYFQIQITNEANDTMIVDSGQYYQGSSSLIGSWSVNTDLPAGQKLRVRVRVFDGVIWSDYSPQTWLYINRPPIADFDWTPKPVWEGDEVRSTNTSTDPDGDVLSYLWTIQGPDGVTTSFTSTNFTQKFTEPGNYLVTLSAMDGFLTSTAVKTITAMPLTIRSVVTYTDNWLILHNRKGHQTQVNPKQFYSGEIFVVKSQSAAASVDEVIAWIDTIGLDGQTLYVSEKLTPQLNDNTMFSGELFDVKFQSLTEGLPRGAQTIHFQIRYSNGVVKKEDIPIEIIGNAQQSVGVHRVQ</sequence>
<dbReference type="Gene3D" id="2.60.120.560">
    <property type="entry name" value="Exo-inulinase, domain 1"/>
    <property type="match status" value="1"/>
</dbReference>
<dbReference type="SUPFAM" id="SSF49299">
    <property type="entry name" value="PKD domain"/>
    <property type="match status" value="1"/>
</dbReference>
<reference evidence="2 3" key="1">
    <citation type="submission" date="2019-10" db="EMBL/GenBank/DDBJ databases">
        <title>Description of Paenibacillus humi sp. nov.</title>
        <authorList>
            <person name="Carlier A."/>
            <person name="Qi S."/>
        </authorList>
    </citation>
    <scope>NUCLEOTIDE SEQUENCE [LARGE SCALE GENOMIC DNA]</scope>
    <source>
        <strain evidence="2 3">LMG 31461</strain>
    </source>
</reference>
<dbReference type="EMBL" id="WHNY01000067">
    <property type="protein sequence ID" value="NOU67341.1"/>
    <property type="molecule type" value="Genomic_DNA"/>
</dbReference>